<dbReference type="Pfam" id="PF09699">
    <property type="entry name" value="Paired_CXXCH_1"/>
    <property type="match status" value="1"/>
</dbReference>
<dbReference type="SUPFAM" id="SSF48695">
    <property type="entry name" value="Multiheme cytochromes"/>
    <property type="match status" value="1"/>
</dbReference>
<proteinExistence type="predicted"/>
<name>A0A5K7ZT84_9BACT</name>
<organism evidence="2 3">
    <name type="scientific">Desulfosarcina ovata subsp. sediminis</name>
    <dbReference type="NCBI Taxonomy" id="885957"/>
    <lineage>
        <taxon>Bacteria</taxon>
        <taxon>Pseudomonadati</taxon>
        <taxon>Thermodesulfobacteriota</taxon>
        <taxon>Desulfobacteria</taxon>
        <taxon>Desulfobacterales</taxon>
        <taxon>Desulfosarcinaceae</taxon>
        <taxon>Desulfosarcina</taxon>
    </lineage>
</organism>
<dbReference type="InterPro" id="IPR036280">
    <property type="entry name" value="Multihaem_cyt_sf"/>
</dbReference>
<accession>A0A5K7ZT84</accession>
<dbReference type="AlphaFoldDB" id="A0A5K7ZT84"/>
<gene>
    <name evidence="2" type="ORF">DSCO28_40120</name>
</gene>
<dbReference type="Proteomes" id="UP000425960">
    <property type="component" value="Chromosome"/>
</dbReference>
<reference evidence="2 3" key="1">
    <citation type="submission" date="2019-11" db="EMBL/GenBank/DDBJ databases">
        <title>Comparative genomics of hydrocarbon-degrading Desulfosarcina strains.</title>
        <authorList>
            <person name="Watanabe M."/>
            <person name="Kojima H."/>
            <person name="Fukui M."/>
        </authorList>
    </citation>
    <scope>NUCLEOTIDE SEQUENCE [LARGE SCALE GENOMIC DNA]</scope>
    <source>
        <strain evidence="2 3">28bB2T</strain>
    </source>
</reference>
<dbReference type="InterPro" id="IPR010177">
    <property type="entry name" value="Paired_CXXCH_1"/>
</dbReference>
<evidence type="ECO:0000313" key="3">
    <source>
        <dbReference type="Proteomes" id="UP000425960"/>
    </source>
</evidence>
<feature type="domain" description="Doubled CXXCH motif" evidence="1">
    <location>
        <begin position="44"/>
        <end position="79"/>
    </location>
</feature>
<protein>
    <recommendedName>
        <fullName evidence="1">Doubled CXXCH motif domain-containing protein</fullName>
    </recommendedName>
</protein>
<dbReference type="RefSeq" id="WP_155310933.1">
    <property type="nucleotide sequence ID" value="NZ_AP021876.1"/>
</dbReference>
<dbReference type="KEGG" id="dov:DSCO28_40120"/>
<dbReference type="PROSITE" id="PS51257">
    <property type="entry name" value="PROKAR_LIPOPROTEIN"/>
    <property type="match status" value="1"/>
</dbReference>
<evidence type="ECO:0000259" key="1">
    <source>
        <dbReference type="Pfam" id="PF09699"/>
    </source>
</evidence>
<dbReference type="EMBL" id="AP021876">
    <property type="protein sequence ID" value="BBO83446.1"/>
    <property type="molecule type" value="Genomic_DNA"/>
</dbReference>
<sequence>MKTAWCCMICTILLAVLGGCAYRHYLGLHGPSVRHYPEVHQGIVEDAECLDCHHPDRDPVGPPTSHPQFTGCLKCHNDQIEEK</sequence>
<evidence type="ECO:0000313" key="2">
    <source>
        <dbReference type="EMBL" id="BBO83446.1"/>
    </source>
</evidence>